<feature type="transmembrane region" description="Helical" evidence="5">
    <location>
        <begin position="259"/>
        <end position="285"/>
    </location>
</feature>
<comment type="caution">
    <text evidence="7">The sequence shown here is derived from an EMBL/GenBank/DDBJ whole genome shotgun (WGS) entry which is preliminary data.</text>
</comment>
<dbReference type="InterPro" id="IPR007263">
    <property type="entry name" value="DCC1-like"/>
</dbReference>
<feature type="transmembrane region" description="Helical" evidence="5">
    <location>
        <begin position="172"/>
        <end position="190"/>
    </location>
</feature>
<dbReference type="PANTHER" id="PTHR39535:SF2">
    <property type="entry name" value="HTTM DOMAIN-CONTAINING PROTEIN"/>
    <property type="match status" value="1"/>
</dbReference>
<evidence type="ECO:0000313" key="7">
    <source>
        <dbReference type="EMBL" id="MDR6225754.1"/>
    </source>
</evidence>
<dbReference type="InterPro" id="IPR036249">
    <property type="entry name" value="Thioredoxin-like_sf"/>
</dbReference>
<feature type="transmembrane region" description="Helical" evidence="5">
    <location>
        <begin position="20"/>
        <end position="38"/>
    </location>
</feature>
<evidence type="ECO:0000256" key="5">
    <source>
        <dbReference type="SAM" id="Phobius"/>
    </source>
</evidence>
<name>A0ABU1ILU6_9BACL</name>
<organism evidence="7 8">
    <name type="scientific">Desmospora profundinema</name>
    <dbReference type="NCBI Taxonomy" id="1571184"/>
    <lineage>
        <taxon>Bacteria</taxon>
        <taxon>Bacillati</taxon>
        <taxon>Bacillota</taxon>
        <taxon>Bacilli</taxon>
        <taxon>Bacillales</taxon>
        <taxon>Thermoactinomycetaceae</taxon>
        <taxon>Desmospora</taxon>
    </lineage>
</organism>
<evidence type="ECO:0000256" key="1">
    <source>
        <dbReference type="ARBA" id="ARBA00004127"/>
    </source>
</evidence>
<accession>A0ABU1ILU6</accession>
<feature type="transmembrane region" description="Helical" evidence="5">
    <location>
        <begin position="231"/>
        <end position="252"/>
    </location>
</feature>
<dbReference type="Pfam" id="PF04134">
    <property type="entry name" value="DCC1-like"/>
    <property type="match status" value="1"/>
</dbReference>
<comment type="subcellular location">
    <subcellularLocation>
        <location evidence="1">Endomembrane system</location>
        <topology evidence="1">Multi-pass membrane protein</topology>
    </subcellularLocation>
</comment>
<protein>
    <submittedName>
        <fullName evidence="7">DCC family thiol-disulfide oxidoreductase YuxK</fullName>
    </submittedName>
</protein>
<dbReference type="SMART" id="SM00752">
    <property type="entry name" value="HTTM"/>
    <property type="match status" value="1"/>
</dbReference>
<dbReference type="RefSeq" id="WP_309864788.1">
    <property type="nucleotide sequence ID" value="NZ_JAVDQG010000003.1"/>
</dbReference>
<dbReference type="EMBL" id="JAVDQG010000003">
    <property type="protein sequence ID" value="MDR6225754.1"/>
    <property type="molecule type" value="Genomic_DNA"/>
</dbReference>
<keyword evidence="3 5" id="KW-1133">Transmembrane helix</keyword>
<sequence>MFDRIADWNRQKHMLMGASLIRIAFGFIILYIYGMHYAQRRFLWGPEGMYDFADFRADTMIAWTFSLYQLHPSPLYFEIVFHLGMLAALWFIFGYKGRIAAIVNFVFVWSLFTRNGIILDGGDNVMRILLVFLLFANTTAYFSVDRHLRQKRGIPASELSPPGFSHMRLSNLIHNLAILACIVQVCMMYLTSGFHKVMGEVWQNGTALYYILQVGEYTHPFFRDLIFSSDFLIVTGAYATVLVQVAFPFLLFNRYTKYVAMAGVIGMHLGIAVVMGLFTFSFIMIANQLLMLRDREYKKMIAFFDRRVGRVKAYLRRKGTRVPVPGKEPVGDLRAVTVFYDGWCPFCQRSMQRLQRWDWLHRLSFLSFRDPEVIEQYGLDPERLEQRMHTRQVRNGRVEEGIHSVWVIARQVPLLWGMVPFLWLATVMGVGQWVYDWIAARRTVIPVGGCDGAGCEWTPMEKGHSR</sequence>
<dbReference type="InterPro" id="IPR052964">
    <property type="entry name" value="Sporulation_signal_mat"/>
</dbReference>
<evidence type="ECO:0000256" key="3">
    <source>
        <dbReference type="ARBA" id="ARBA00022989"/>
    </source>
</evidence>
<feature type="transmembrane region" description="Helical" evidence="5">
    <location>
        <begin position="100"/>
        <end position="119"/>
    </location>
</feature>
<proteinExistence type="predicted"/>
<dbReference type="PANTHER" id="PTHR39535">
    <property type="entry name" value="SPORULATION-DELAYING PROTEIN SDPB"/>
    <property type="match status" value="1"/>
</dbReference>
<gene>
    <name evidence="7" type="ORF">JOE21_001752</name>
</gene>
<dbReference type="Proteomes" id="UP001185012">
    <property type="component" value="Unassembled WGS sequence"/>
</dbReference>
<dbReference type="InterPro" id="IPR011020">
    <property type="entry name" value="HTTM-like"/>
</dbReference>
<feature type="transmembrane region" description="Helical" evidence="5">
    <location>
        <begin position="414"/>
        <end position="435"/>
    </location>
</feature>
<keyword evidence="2 5" id="KW-0812">Transmembrane</keyword>
<keyword evidence="8" id="KW-1185">Reference proteome</keyword>
<feature type="transmembrane region" description="Helical" evidence="5">
    <location>
        <begin position="75"/>
        <end position="93"/>
    </location>
</feature>
<dbReference type="SUPFAM" id="SSF52833">
    <property type="entry name" value="Thioredoxin-like"/>
    <property type="match status" value="1"/>
</dbReference>
<feature type="domain" description="HTTM-like" evidence="6">
    <location>
        <begin position="9"/>
        <end position="296"/>
    </location>
</feature>
<evidence type="ECO:0000313" key="8">
    <source>
        <dbReference type="Proteomes" id="UP001185012"/>
    </source>
</evidence>
<evidence type="ECO:0000256" key="2">
    <source>
        <dbReference type="ARBA" id="ARBA00022692"/>
    </source>
</evidence>
<keyword evidence="4 5" id="KW-0472">Membrane</keyword>
<reference evidence="7 8" key="1">
    <citation type="submission" date="2023-07" db="EMBL/GenBank/DDBJ databases">
        <title>Genomic Encyclopedia of Type Strains, Phase IV (KMG-IV): sequencing the most valuable type-strain genomes for metagenomic binning, comparative biology and taxonomic classification.</title>
        <authorList>
            <person name="Goeker M."/>
        </authorList>
    </citation>
    <scope>NUCLEOTIDE SEQUENCE [LARGE SCALE GENOMIC DNA]</scope>
    <source>
        <strain evidence="7 8">DSM 45903</strain>
    </source>
</reference>
<evidence type="ECO:0000259" key="6">
    <source>
        <dbReference type="SMART" id="SM00752"/>
    </source>
</evidence>
<evidence type="ECO:0000256" key="4">
    <source>
        <dbReference type="ARBA" id="ARBA00023136"/>
    </source>
</evidence>
<feature type="transmembrane region" description="Helical" evidence="5">
    <location>
        <begin position="125"/>
        <end position="144"/>
    </location>
</feature>